<accession>A0A0E0ELM5</accession>
<feature type="chain" id="PRO_5002358298" description="Secreted protein" evidence="1">
    <location>
        <begin position="18"/>
        <end position="129"/>
    </location>
</feature>
<organism evidence="2">
    <name type="scientific">Oryza meridionalis</name>
    <dbReference type="NCBI Taxonomy" id="40149"/>
    <lineage>
        <taxon>Eukaryota</taxon>
        <taxon>Viridiplantae</taxon>
        <taxon>Streptophyta</taxon>
        <taxon>Embryophyta</taxon>
        <taxon>Tracheophyta</taxon>
        <taxon>Spermatophyta</taxon>
        <taxon>Magnoliopsida</taxon>
        <taxon>Liliopsida</taxon>
        <taxon>Poales</taxon>
        <taxon>Poaceae</taxon>
        <taxon>BOP clade</taxon>
        <taxon>Oryzoideae</taxon>
        <taxon>Oryzeae</taxon>
        <taxon>Oryzinae</taxon>
        <taxon>Oryza</taxon>
    </lineage>
</organism>
<dbReference type="Proteomes" id="UP000008021">
    <property type="component" value="Chromosome 8"/>
</dbReference>
<dbReference type="AlphaFoldDB" id="A0A0E0ELM5"/>
<evidence type="ECO:0000313" key="3">
    <source>
        <dbReference type="Proteomes" id="UP000008021"/>
    </source>
</evidence>
<protein>
    <recommendedName>
        <fullName evidence="4">Secreted protein</fullName>
    </recommendedName>
</protein>
<reference evidence="2" key="2">
    <citation type="submission" date="2018-05" db="EMBL/GenBank/DDBJ databases">
        <title>OmerRS3 (Oryza meridionalis Reference Sequence Version 3).</title>
        <authorList>
            <person name="Zhang J."/>
            <person name="Kudrna D."/>
            <person name="Lee S."/>
            <person name="Talag J."/>
            <person name="Welchert J."/>
            <person name="Wing R.A."/>
        </authorList>
    </citation>
    <scope>NUCLEOTIDE SEQUENCE [LARGE SCALE GENOMIC DNA]</scope>
    <source>
        <strain evidence="2">cv. OR44</strain>
    </source>
</reference>
<dbReference type="EnsemblPlants" id="OMERI08G12510.1">
    <property type="protein sequence ID" value="OMERI08G12510.1"/>
    <property type="gene ID" value="OMERI08G12510"/>
</dbReference>
<keyword evidence="3" id="KW-1185">Reference proteome</keyword>
<proteinExistence type="predicted"/>
<name>A0A0E0ELM5_9ORYZ</name>
<feature type="signal peptide" evidence="1">
    <location>
        <begin position="1"/>
        <end position="17"/>
    </location>
</feature>
<evidence type="ECO:0000313" key="2">
    <source>
        <dbReference type="EnsemblPlants" id="OMERI08G12510.1"/>
    </source>
</evidence>
<dbReference type="HOGENOM" id="CLU_1952256_0_0_1"/>
<sequence>MLLLLLLLSPTSPSTFSLPPLVRPPWAWAGQWARAARAIVMAAVVTDSGGKSDSAALGRGGSATLGPRKAMVTRVMVLANLRATDPAVLPSAPGEAMAMAGGLMLRMRKSCFPTSFGYPPRKILIFIDI</sequence>
<reference evidence="2" key="1">
    <citation type="submission" date="2015-04" db="UniProtKB">
        <authorList>
            <consortium name="EnsemblPlants"/>
        </authorList>
    </citation>
    <scope>IDENTIFICATION</scope>
</reference>
<evidence type="ECO:0008006" key="4">
    <source>
        <dbReference type="Google" id="ProtNLM"/>
    </source>
</evidence>
<keyword evidence="1" id="KW-0732">Signal</keyword>
<evidence type="ECO:0000256" key="1">
    <source>
        <dbReference type="SAM" id="SignalP"/>
    </source>
</evidence>
<dbReference type="Gramene" id="OMERI08G12510.1">
    <property type="protein sequence ID" value="OMERI08G12510.1"/>
    <property type="gene ID" value="OMERI08G12510"/>
</dbReference>